<organism evidence="1">
    <name type="scientific">Notodromas monacha</name>
    <dbReference type="NCBI Taxonomy" id="399045"/>
    <lineage>
        <taxon>Eukaryota</taxon>
        <taxon>Metazoa</taxon>
        <taxon>Ecdysozoa</taxon>
        <taxon>Arthropoda</taxon>
        <taxon>Crustacea</taxon>
        <taxon>Oligostraca</taxon>
        <taxon>Ostracoda</taxon>
        <taxon>Podocopa</taxon>
        <taxon>Podocopida</taxon>
        <taxon>Cypridocopina</taxon>
        <taxon>Cypridoidea</taxon>
        <taxon>Cyprididae</taxon>
        <taxon>Notodromas</taxon>
    </lineage>
</organism>
<dbReference type="EMBL" id="OA891596">
    <property type="protein sequence ID" value="CAD7284743.1"/>
    <property type="molecule type" value="Genomic_DNA"/>
</dbReference>
<sequence length="218" mass="24533">IPSSNARAYLPKGVEEHSQFNVKNIGLHFGPSIFVNLAVFRKEAFLDPGKPDSSVRSFKVHAAPNRSRECFLEKPHDDEPWVSSRRALYCTLLLGAAVEVAMSNTECMTRKCPNDFPVARFTFMKLNGEFREVFVLGMRIVPLPGIAQLEDTRGEMGFSGIQPNLELFALSRMSSSSSHYFPIREEVENVHDEAVGSLARLDPVRARHGMWRNPGRLE</sequence>
<evidence type="ECO:0000313" key="1">
    <source>
        <dbReference type="EMBL" id="CAD7284743.1"/>
    </source>
</evidence>
<dbReference type="Proteomes" id="UP000678499">
    <property type="component" value="Unassembled WGS sequence"/>
</dbReference>
<reference evidence="1" key="1">
    <citation type="submission" date="2020-11" db="EMBL/GenBank/DDBJ databases">
        <authorList>
            <person name="Tran Van P."/>
        </authorList>
    </citation>
    <scope>NUCLEOTIDE SEQUENCE</scope>
</reference>
<evidence type="ECO:0000313" key="2">
    <source>
        <dbReference type="Proteomes" id="UP000678499"/>
    </source>
</evidence>
<gene>
    <name evidence="1" type="ORF">NMOB1V02_LOCUS12347</name>
</gene>
<feature type="non-terminal residue" evidence="1">
    <location>
        <position position="218"/>
    </location>
</feature>
<dbReference type="AlphaFoldDB" id="A0A7R9C2G6"/>
<proteinExistence type="predicted"/>
<dbReference type="EMBL" id="CAJPEX010009559">
    <property type="protein sequence ID" value="CAG0924895.1"/>
    <property type="molecule type" value="Genomic_DNA"/>
</dbReference>
<protein>
    <submittedName>
        <fullName evidence="1">Uncharacterized protein</fullName>
    </submittedName>
</protein>
<accession>A0A7R9C2G6</accession>
<name>A0A7R9C2G6_9CRUS</name>
<feature type="non-terminal residue" evidence="1">
    <location>
        <position position="1"/>
    </location>
</feature>
<keyword evidence="2" id="KW-1185">Reference proteome</keyword>